<name>A0A1I8Q167_STOCA</name>
<dbReference type="PRINTS" id="PR00385">
    <property type="entry name" value="P450"/>
</dbReference>
<evidence type="ECO:0000256" key="2">
    <source>
        <dbReference type="ARBA" id="ARBA00010617"/>
    </source>
</evidence>
<keyword evidence="3 8" id="KW-0349">Heme</keyword>
<evidence type="ECO:0000256" key="1">
    <source>
        <dbReference type="ARBA" id="ARBA00001971"/>
    </source>
</evidence>
<dbReference type="STRING" id="35570.A0A1I8Q167"/>
<sequence length="492" mass="57540">MSVVLVFCLAFALVYFIVRWYRIFLCGVRLPGPWALPPFGNVQFIATLKPEKLFRTVHQYRERFGASFRLWLGPQLWVFLHTPQETRDALNDATLERADTFRLLNVFIGNGLLISEGKHWELHRKALGPSFHPNILNGFTKTIIQHVDILLGRFEKLNEKPVEVTDYLFSCLFDTIIDTSMGKNLQTQEDSNSNYSHAFHRIGELLYERMVNPLLAPDFIYNKTKRSKDLYNYVAIVHNLMDTVIKERQEYLQQEDNLNELSIKKPRCLLDTLLTATIEGKPLSLKEIRDEVNTFILAGVDTTMAAMSFILYSLGKYPQEQQKLFEEIQIAREESQDLFPKSSDLNKLEYLDMFIKECLRFYTIVPMTGRQTTKPTKIGGRSYPKGVSLWINMYGLSHDSRLFEKPFQFRPLRFVRSEYQRLEKFSYIPYSGGSHVCIGRKYSLQIMKIMCVRLLQQYEVVLRDPEEELILMSQMTLKSKNGINLKFIKRIR</sequence>
<dbReference type="GO" id="GO:0004497">
    <property type="term" value="F:monooxygenase activity"/>
    <property type="evidence" value="ECO:0007669"/>
    <property type="project" value="UniProtKB-KW"/>
</dbReference>
<keyword evidence="5" id="KW-0560">Oxidoreductase</keyword>
<dbReference type="InterPro" id="IPR050196">
    <property type="entry name" value="Cytochrome_P450_Monoox"/>
</dbReference>
<keyword evidence="7" id="KW-0503">Monooxygenase</keyword>
<evidence type="ECO:0000256" key="5">
    <source>
        <dbReference type="ARBA" id="ARBA00023002"/>
    </source>
</evidence>
<dbReference type="PANTHER" id="PTHR24291:SF201">
    <property type="entry name" value="CYTOCHROME P450, FAMILY 4, SUBFAMILY B, POLYPEPTIDE 7"/>
    <property type="match status" value="1"/>
</dbReference>
<evidence type="ECO:0008006" key="11">
    <source>
        <dbReference type="Google" id="ProtNLM"/>
    </source>
</evidence>
<dbReference type="GO" id="GO:0020037">
    <property type="term" value="F:heme binding"/>
    <property type="evidence" value="ECO:0007669"/>
    <property type="project" value="InterPro"/>
</dbReference>
<evidence type="ECO:0000256" key="6">
    <source>
        <dbReference type="ARBA" id="ARBA00023004"/>
    </source>
</evidence>
<evidence type="ECO:0000256" key="7">
    <source>
        <dbReference type="ARBA" id="ARBA00023033"/>
    </source>
</evidence>
<dbReference type="EnsemblMetazoa" id="SCAU012924-RA">
    <property type="protein sequence ID" value="SCAU012924-PA"/>
    <property type="gene ID" value="SCAU012924"/>
</dbReference>
<dbReference type="PANTHER" id="PTHR24291">
    <property type="entry name" value="CYTOCHROME P450 FAMILY 4"/>
    <property type="match status" value="1"/>
</dbReference>
<dbReference type="Pfam" id="PF00067">
    <property type="entry name" value="p450"/>
    <property type="match status" value="1"/>
</dbReference>
<keyword evidence="6 8" id="KW-0408">Iron</keyword>
<dbReference type="VEuPathDB" id="VectorBase:SCAU012924"/>
<dbReference type="GO" id="GO:0016705">
    <property type="term" value="F:oxidoreductase activity, acting on paired donors, with incorporation or reduction of molecular oxygen"/>
    <property type="evidence" value="ECO:0007669"/>
    <property type="project" value="InterPro"/>
</dbReference>
<dbReference type="AlphaFoldDB" id="A0A1I8Q167"/>
<dbReference type="InterPro" id="IPR002401">
    <property type="entry name" value="Cyt_P450_E_grp-I"/>
</dbReference>
<evidence type="ECO:0000313" key="10">
    <source>
        <dbReference type="Proteomes" id="UP000095300"/>
    </source>
</evidence>
<evidence type="ECO:0000256" key="8">
    <source>
        <dbReference type="PIRSR" id="PIRSR602401-1"/>
    </source>
</evidence>
<dbReference type="GO" id="GO:0005506">
    <property type="term" value="F:iron ion binding"/>
    <property type="evidence" value="ECO:0007669"/>
    <property type="project" value="InterPro"/>
</dbReference>
<gene>
    <name evidence="9" type="primary">106087572</name>
</gene>
<dbReference type="OrthoDB" id="1470350at2759"/>
<dbReference type="InterPro" id="IPR001128">
    <property type="entry name" value="Cyt_P450"/>
</dbReference>
<protein>
    <recommendedName>
        <fullName evidence="11">Cytochrome P450</fullName>
    </recommendedName>
</protein>
<accession>A0A1I8Q167</accession>
<evidence type="ECO:0000256" key="4">
    <source>
        <dbReference type="ARBA" id="ARBA00022723"/>
    </source>
</evidence>
<keyword evidence="10" id="KW-1185">Reference proteome</keyword>
<dbReference type="KEGG" id="scac:106087572"/>
<comment type="similarity">
    <text evidence="2">Belongs to the cytochrome P450 family.</text>
</comment>
<dbReference type="Gene3D" id="1.10.630.10">
    <property type="entry name" value="Cytochrome P450"/>
    <property type="match status" value="1"/>
</dbReference>
<keyword evidence="4 8" id="KW-0479">Metal-binding</keyword>
<dbReference type="PRINTS" id="PR00463">
    <property type="entry name" value="EP450I"/>
</dbReference>
<evidence type="ECO:0000256" key="3">
    <source>
        <dbReference type="ARBA" id="ARBA00022617"/>
    </source>
</evidence>
<feature type="binding site" description="axial binding residue" evidence="8">
    <location>
        <position position="437"/>
    </location>
    <ligand>
        <name>heme</name>
        <dbReference type="ChEBI" id="CHEBI:30413"/>
    </ligand>
    <ligandPart>
        <name>Fe</name>
        <dbReference type="ChEBI" id="CHEBI:18248"/>
    </ligandPart>
</feature>
<evidence type="ECO:0000313" key="9">
    <source>
        <dbReference type="EnsemblMetazoa" id="SCAU012924-PA"/>
    </source>
</evidence>
<reference evidence="9" key="1">
    <citation type="submission" date="2020-05" db="UniProtKB">
        <authorList>
            <consortium name="EnsemblMetazoa"/>
        </authorList>
    </citation>
    <scope>IDENTIFICATION</scope>
    <source>
        <strain evidence="9">USDA</strain>
    </source>
</reference>
<dbReference type="Proteomes" id="UP000095300">
    <property type="component" value="Unassembled WGS sequence"/>
</dbReference>
<dbReference type="SUPFAM" id="SSF48264">
    <property type="entry name" value="Cytochrome P450"/>
    <property type="match status" value="1"/>
</dbReference>
<comment type="cofactor">
    <cofactor evidence="1 8">
        <name>heme</name>
        <dbReference type="ChEBI" id="CHEBI:30413"/>
    </cofactor>
</comment>
<organism evidence="9 10">
    <name type="scientific">Stomoxys calcitrans</name>
    <name type="common">Stable fly</name>
    <name type="synonym">Conops calcitrans</name>
    <dbReference type="NCBI Taxonomy" id="35570"/>
    <lineage>
        <taxon>Eukaryota</taxon>
        <taxon>Metazoa</taxon>
        <taxon>Ecdysozoa</taxon>
        <taxon>Arthropoda</taxon>
        <taxon>Hexapoda</taxon>
        <taxon>Insecta</taxon>
        <taxon>Pterygota</taxon>
        <taxon>Neoptera</taxon>
        <taxon>Endopterygota</taxon>
        <taxon>Diptera</taxon>
        <taxon>Brachycera</taxon>
        <taxon>Muscomorpha</taxon>
        <taxon>Muscoidea</taxon>
        <taxon>Muscidae</taxon>
        <taxon>Stomoxys</taxon>
    </lineage>
</organism>
<dbReference type="InterPro" id="IPR036396">
    <property type="entry name" value="Cyt_P450_sf"/>
</dbReference>
<proteinExistence type="inferred from homology"/>